<gene>
    <name evidence="1" type="ORF">UFOVP312_41</name>
</gene>
<name>A0A6J5LR27_9CAUD</name>
<protein>
    <submittedName>
        <fullName evidence="1">Uncharacterized protein</fullName>
    </submittedName>
</protein>
<organism evidence="1">
    <name type="scientific">uncultured Caudovirales phage</name>
    <dbReference type="NCBI Taxonomy" id="2100421"/>
    <lineage>
        <taxon>Viruses</taxon>
        <taxon>Duplodnaviria</taxon>
        <taxon>Heunggongvirae</taxon>
        <taxon>Uroviricota</taxon>
        <taxon>Caudoviricetes</taxon>
        <taxon>Peduoviridae</taxon>
        <taxon>Maltschvirus</taxon>
        <taxon>Maltschvirus maltsch</taxon>
    </lineage>
</organism>
<accession>A0A6J5LR27</accession>
<sequence length="249" mass="28396">MPFQIVNESTLSAIVQNVASMVAFPVPSDPAGDPDPTVQQFVQAANMAGIELLTMYDWQELIKNYQIPIQSDTNNQREKAFPLPVDFFDWIDQTNWNATTQFPSLGPVSPQMWQQLLIRTTLPTLSFYWQVRDNMIYVLAPPNSPQVMNVFYLSQAWVQDQDDPTLYKNRITKNGDKALLDPTLITLYTRVKWLEMKGLDSAAAMRDFQLTFENRRGMEKGAPVLSMARDFRFPYIQPLANTPDTGYGG</sequence>
<dbReference type="EMBL" id="LR796318">
    <property type="protein sequence ID" value="CAB4136671.1"/>
    <property type="molecule type" value="Genomic_DNA"/>
</dbReference>
<proteinExistence type="predicted"/>
<reference evidence="1" key="1">
    <citation type="submission" date="2020-04" db="EMBL/GenBank/DDBJ databases">
        <authorList>
            <person name="Chiriac C."/>
            <person name="Salcher M."/>
            <person name="Ghai R."/>
            <person name="Kavagutti S V."/>
        </authorList>
    </citation>
    <scope>NUCLEOTIDE SEQUENCE</scope>
</reference>
<evidence type="ECO:0000313" key="1">
    <source>
        <dbReference type="EMBL" id="CAB4136671.1"/>
    </source>
</evidence>